<keyword evidence="3" id="KW-1185">Reference proteome</keyword>
<gene>
    <name evidence="2" type="ORF">DAEQUDRAFT_565242</name>
</gene>
<reference evidence="2 3" key="1">
    <citation type="journal article" date="2016" name="Mol. Biol. Evol.">
        <title>Comparative Genomics of Early-Diverging Mushroom-Forming Fungi Provides Insights into the Origins of Lignocellulose Decay Capabilities.</title>
        <authorList>
            <person name="Nagy L.G."/>
            <person name="Riley R."/>
            <person name="Tritt A."/>
            <person name="Adam C."/>
            <person name="Daum C."/>
            <person name="Floudas D."/>
            <person name="Sun H."/>
            <person name="Yadav J.S."/>
            <person name="Pangilinan J."/>
            <person name="Larsson K.H."/>
            <person name="Matsuura K."/>
            <person name="Barry K."/>
            <person name="Labutti K."/>
            <person name="Kuo R."/>
            <person name="Ohm R.A."/>
            <person name="Bhattacharya S.S."/>
            <person name="Shirouzu T."/>
            <person name="Yoshinaga Y."/>
            <person name="Martin F.M."/>
            <person name="Grigoriev I.V."/>
            <person name="Hibbett D.S."/>
        </authorList>
    </citation>
    <scope>NUCLEOTIDE SEQUENCE [LARGE SCALE GENOMIC DNA]</scope>
    <source>
        <strain evidence="2 3">L-15889</strain>
    </source>
</reference>
<organism evidence="2 3">
    <name type="scientific">Daedalea quercina L-15889</name>
    <dbReference type="NCBI Taxonomy" id="1314783"/>
    <lineage>
        <taxon>Eukaryota</taxon>
        <taxon>Fungi</taxon>
        <taxon>Dikarya</taxon>
        <taxon>Basidiomycota</taxon>
        <taxon>Agaricomycotina</taxon>
        <taxon>Agaricomycetes</taxon>
        <taxon>Polyporales</taxon>
        <taxon>Fomitopsis</taxon>
    </lineage>
</organism>
<protein>
    <submittedName>
        <fullName evidence="2">Uncharacterized protein</fullName>
    </submittedName>
</protein>
<dbReference type="EMBL" id="KV429114">
    <property type="protein sequence ID" value="KZT64971.1"/>
    <property type="molecule type" value="Genomic_DNA"/>
</dbReference>
<sequence>MNWCHGDVVTCIGSWLSIDTPLQRYLRKCRATSSGCSGWPTLTRRRRRSLPIRSHDVEQPWRYRCGDFCALGQCSGNLVEDEPPTWLCSLGIASGIQLDGVPLGPVIAVQRVAVAVDARKPNRTPPRGRITEDDVTPASRLTRTPDVRPWLPSLPGQRMLRTHKVRRGKAYMARPRRRAPLLSLWAN</sequence>
<accession>A0A165LXF2</accession>
<evidence type="ECO:0000256" key="1">
    <source>
        <dbReference type="SAM" id="MobiDB-lite"/>
    </source>
</evidence>
<proteinExistence type="predicted"/>
<dbReference type="Proteomes" id="UP000076727">
    <property type="component" value="Unassembled WGS sequence"/>
</dbReference>
<evidence type="ECO:0000313" key="2">
    <source>
        <dbReference type="EMBL" id="KZT64971.1"/>
    </source>
</evidence>
<evidence type="ECO:0000313" key="3">
    <source>
        <dbReference type="Proteomes" id="UP000076727"/>
    </source>
</evidence>
<name>A0A165LXF2_9APHY</name>
<dbReference type="AlphaFoldDB" id="A0A165LXF2"/>
<feature type="region of interest" description="Disordered" evidence="1">
    <location>
        <begin position="120"/>
        <end position="148"/>
    </location>
</feature>